<keyword evidence="1" id="KW-0812">Transmembrane</keyword>
<reference evidence="2 3" key="1">
    <citation type="submission" date="2018-06" db="EMBL/GenBank/DDBJ databases">
        <authorList>
            <consortium name="Pathogen Informatics"/>
            <person name="Doyle S."/>
        </authorList>
    </citation>
    <scope>NUCLEOTIDE SEQUENCE [LARGE SCALE GENOMIC DNA]</scope>
    <source>
        <strain evidence="2 3">NCTC11088</strain>
    </source>
</reference>
<keyword evidence="1" id="KW-1133">Transmembrane helix</keyword>
<feature type="transmembrane region" description="Helical" evidence="1">
    <location>
        <begin position="377"/>
        <end position="395"/>
    </location>
</feature>
<dbReference type="Proteomes" id="UP000254777">
    <property type="component" value="Unassembled WGS sequence"/>
</dbReference>
<feature type="transmembrane region" description="Helical" evidence="1">
    <location>
        <begin position="116"/>
        <end position="134"/>
    </location>
</feature>
<feature type="transmembrane region" description="Helical" evidence="1">
    <location>
        <begin position="83"/>
        <end position="104"/>
    </location>
</feature>
<feature type="transmembrane region" description="Helical" evidence="1">
    <location>
        <begin position="21"/>
        <end position="40"/>
    </location>
</feature>
<proteinExistence type="predicted"/>
<feature type="transmembrane region" description="Helical" evidence="1">
    <location>
        <begin position="146"/>
        <end position="169"/>
    </location>
</feature>
<feature type="transmembrane region" description="Helical" evidence="1">
    <location>
        <begin position="329"/>
        <end position="347"/>
    </location>
</feature>
<evidence type="ECO:0000256" key="1">
    <source>
        <dbReference type="SAM" id="Phobius"/>
    </source>
</evidence>
<sequence>MKDLKKLLKICFYPSLYYAKIIFLMYLGYLALNIFGYIINPELNKESDLLKIVLHIALIGQMLFITTLPYKKTILATMPIEKIYLYPIATTIVYLFINLLYIVPFWIYEAYLGLQISWYLIIRFLNISIIIEFFKLMNMRFEKSPFIDNSSFGIYLMYLIINPILIFITRYTNSSIILMFPLTMFGILVAYIILNWGWIKEKKSKRKKYNVMEIFKLNFDNNNISSLISKLKWTSIDPIPLLLMVIYIPFKGFDYLTSGANYNLLFFSIAIIGFYENGNNILSIVGLPVTPREIYLVNLKTKIKIIFSVLVVSMLFDIFFNGVIIPETYLLNFVWIFGIILANELFYSIYRVINTSYAVISVAILLFAKSSTMNTNVFLLIFLNLAFLIGIYPIVKFNLKNINTLRDDLTDVLKLKSN</sequence>
<evidence type="ECO:0000313" key="2">
    <source>
        <dbReference type="EMBL" id="SUB76326.1"/>
    </source>
</evidence>
<organism evidence="2 3">
    <name type="scientific">Peptoniphilus indolicus</name>
    <dbReference type="NCBI Taxonomy" id="33030"/>
    <lineage>
        <taxon>Bacteria</taxon>
        <taxon>Bacillati</taxon>
        <taxon>Bacillota</taxon>
        <taxon>Tissierellia</taxon>
        <taxon>Tissierellales</taxon>
        <taxon>Peptoniphilaceae</taxon>
        <taxon>Peptoniphilus</taxon>
    </lineage>
</organism>
<feature type="transmembrane region" description="Helical" evidence="1">
    <location>
        <begin position="303"/>
        <end position="323"/>
    </location>
</feature>
<dbReference type="AlphaFoldDB" id="A0A379DEC1"/>
<gene>
    <name evidence="2" type="ORF">NCTC11088_02143</name>
</gene>
<name>A0A379DEC1_9FIRM</name>
<evidence type="ECO:0000313" key="3">
    <source>
        <dbReference type="Proteomes" id="UP000254777"/>
    </source>
</evidence>
<feature type="transmembrane region" description="Helical" evidence="1">
    <location>
        <begin position="52"/>
        <end position="71"/>
    </location>
</feature>
<accession>A0A379DEC1</accession>
<dbReference type="EMBL" id="UGTH01000001">
    <property type="protein sequence ID" value="SUB76326.1"/>
    <property type="molecule type" value="Genomic_DNA"/>
</dbReference>
<keyword evidence="1" id="KW-0472">Membrane</keyword>
<feature type="transmembrane region" description="Helical" evidence="1">
    <location>
        <begin position="175"/>
        <end position="198"/>
    </location>
</feature>
<protein>
    <submittedName>
        <fullName evidence="2">Uncharacterized protein</fullName>
    </submittedName>
</protein>
<feature type="transmembrane region" description="Helical" evidence="1">
    <location>
        <begin position="262"/>
        <end position="282"/>
    </location>
</feature>
<dbReference type="RefSeq" id="WP_004822282.1">
    <property type="nucleotide sequence ID" value="NZ_UGTH01000001.1"/>
</dbReference>